<organism evidence="1 2">
    <name type="scientific">Candidatus Synchoanobacter obligatus</name>
    <dbReference type="NCBI Taxonomy" id="2919597"/>
    <lineage>
        <taxon>Bacteria</taxon>
        <taxon>Pseudomonadati</taxon>
        <taxon>Pseudomonadota</taxon>
        <taxon>Gammaproteobacteria</taxon>
        <taxon>Candidatus Comchoanobacterales</taxon>
        <taxon>Candidatus Comchoanobacteraceae</taxon>
        <taxon>Candidatus Synchoanobacter</taxon>
    </lineage>
</organism>
<comment type="caution">
    <text evidence="1">The sequence shown here is derived from an EMBL/GenBank/DDBJ whole genome shotgun (WGS) entry which is preliminary data.</text>
</comment>
<evidence type="ECO:0000313" key="1">
    <source>
        <dbReference type="EMBL" id="MCP8352406.1"/>
    </source>
</evidence>
<gene>
    <name evidence="1" type="ORF">MKS91_03765</name>
</gene>
<dbReference type="RefSeq" id="WP_258569511.1">
    <property type="nucleotide sequence ID" value="NZ_JAKUDN010000002.1"/>
</dbReference>
<proteinExistence type="predicted"/>
<dbReference type="EMBL" id="JAKUDN010000002">
    <property type="protein sequence ID" value="MCP8352406.1"/>
    <property type="molecule type" value="Genomic_DNA"/>
</dbReference>
<keyword evidence="2" id="KW-1185">Reference proteome</keyword>
<dbReference type="Proteomes" id="UP001320768">
    <property type="component" value="Unassembled WGS sequence"/>
</dbReference>
<reference evidence="1 2" key="1">
    <citation type="journal article" date="2022" name="Nat. Microbiol.">
        <title>The microbiome of a bacterivorous marine choanoflagellate contains a resource-demanding obligate bacterial associate.</title>
        <authorList>
            <person name="Needham D.M."/>
            <person name="Poirier C."/>
            <person name="Bachy C."/>
            <person name="George E.E."/>
            <person name="Wilken S."/>
            <person name="Yung C.C.M."/>
            <person name="Limardo A.J."/>
            <person name="Morando M."/>
            <person name="Sudek L."/>
            <person name="Malmstrom R.R."/>
            <person name="Keeling P.J."/>
            <person name="Santoro A.E."/>
            <person name="Worden A.Z."/>
        </authorList>
    </citation>
    <scope>NUCLEOTIDE SEQUENCE [LARGE SCALE GENOMIC DNA]</scope>
    <source>
        <strain evidence="1 2">Comchoano-2</strain>
    </source>
</reference>
<sequence length="168" mass="18410">MYLSGLSEQSRIACRWKTAGGSNPWGGVAYIGDDSMVHAKEIRLIPGKFKAVCQDMAGRLHKFYCESLPHEERCGAFDGDYISVVLGCLLDHQNQLSLADMVLRSMKEPECAKPLSRSLSNVGLFSSMTGVVAVVAAMYCAACSSGDVSLQMGLFFNDQDRKCAIRWK</sequence>
<protein>
    <submittedName>
        <fullName evidence="1">Uncharacterized protein</fullName>
    </submittedName>
</protein>
<name>A0ABT1L5G3_9GAMM</name>
<accession>A0ABT1L5G3</accession>
<evidence type="ECO:0000313" key="2">
    <source>
        <dbReference type="Proteomes" id="UP001320768"/>
    </source>
</evidence>